<organism evidence="2 3">
    <name type="scientific">Vulcanisaeta moutnovskia (strain 768-28)</name>
    <dbReference type="NCBI Taxonomy" id="985053"/>
    <lineage>
        <taxon>Archaea</taxon>
        <taxon>Thermoproteota</taxon>
        <taxon>Thermoprotei</taxon>
        <taxon>Thermoproteales</taxon>
        <taxon>Thermoproteaceae</taxon>
        <taxon>Vulcanisaeta</taxon>
    </lineage>
</organism>
<proteinExistence type="predicted"/>
<keyword evidence="1" id="KW-0472">Membrane</keyword>
<sequence length="118" mass="12596">MPIIAVIIGASPGLIIGLMTNYIFMIIDLAVLIITILLIYALIRMVIDYGLGIMAMLNVGITTASLGMSLMLTWLSTAGSVITAVELALTAMGLQEHLNKAWECQVPYQGSSYFKGSG</sequence>
<name>F0QXY7_VULM7</name>
<keyword evidence="1" id="KW-0812">Transmembrane</keyword>
<evidence type="ECO:0000313" key="2">
    <source>
        <dbReference type="EMBL" id="ADY02473.1"/>
    </source>
</evidence>
<keyword evidence="1" id="KW-1133">Transmembrane helix</keyword>
<dbReference type="KEGG" id="vmo:VMUT_2278"/>
<dbReference type="AlphaFoldDB" id="F0QXY7"/>
<gene>
    <name evidence="2" type="ordered locus">VMUT_2278</name>
</gene>
<dbReference type="GeneID" id="10289930"/>
<reference evidence="2 3" key="1">
    <citation type="journal article" date="2011" name="J. Bacteriol.">
        <title>Complete genome sequence of 'Vulcanisaeta moutnovskia' strain 768-28, a novel member of the hyperthermophilic crenarchaeal genus vulcanisaeta.</title>
        <authorList>
            <person name="Gumerov V.M."/>
            <person name="Mardanov A.V."/>
            <person name="Beletsky A.V."/>
            <person name="Prokofeva M.I."/>
            <person name="Bonch-Osmolovskaya E.A."/>
            <person name="Ravin N.V."/>
            <person name="Skryabin K.G."/>
        </authorList>
    </citation>
    <scope>NUCLEOTIDE SEQUENCE [LARGE SCALE GENOMIC DNA]</scope>
    <source>
        <strain evidence="2 3">768-28</strain>
    </source>
</reference>
<keyword evidence="3" id="KW-1185">Reference proteome</keyword>
<protein>
    <submittedName>
        <fullName evidence="2">Uncharacterized protein</fullName>
    </submittedName>
</protein>
<accession>F0QXY7</accession>
<dbReference type="RefSeq" id="WP_013605634.1">
    <property type="nucleotide sequence ID" value="NC_015151.1"/>
</dbReference>
<evidence type="ECO:0000313" key="3">
    <source>
        <dbReference type="Proteomes" id="UP000007485"/>
    </source>
</evidence>
<feature type="transmembrane region" description="Helical" evidence="1">
    <location>
        <begin position="55"/>
        <end position="75"/>
    </location>
</feature>
<dbReference type="Proteomes" id="UP000007485">
    <property type="component" value="Chromosome"/>
</dbReference>
<feature type="transmembrane region" description="Helical" evidence="1">
    <location>
        <begin position="22"/>
        <end position="43"/>
    </location>
</feature>
<dbReference type="HOGENOM" id="CLU_2067945_0_0_2"/>
<dbReference type="EMBL" id="CP002529">
    <property type="protein sequence ID" value="ADY02473.1"/>
    <property type="molecule type" value="Genomic_DNA"/>
</dbReference>
<evidence type="ECO:0000256" key="1">
    <source>
        <dbReference type="SAM" id="Phobius"/>
    </source>
</evidence>